<feature type="non-terminal residue" evidence="2">
    <location>
        <position position="393"/>
    </location>
</feature>
<dbReference type="GO" id="GO:0001700">
    <property type="term" value="P:embryonic development via the syncytial blastoderm"/>
    <property type="evidence" value="ECO:0007669"/>
    <property type="project" value="InterPro"/>
</dbReference>
<keyword evidence="3" id="KW-1185">Reference proteome</keyword>
<feature type="compositionally biased region" description="Low complexity" evidence="1">
    <location>
        <begin position="25"/>
        <end position="36"/>
    </location>
</feature>
<sequence length="393" mass="43995">TTSVCRPRANHDANPKSNTSKTANTREPAATTQTATARRRPIHSLLLLGLLMSQLHQFAGGGLYAAAAPAPAPAPTTAPPAAPAAAAVAASSAASLSSSSSSSLRTRLQKRDHNISFKQRFHLELNSSVLEWSNGCGGNWTGNEPHLQRPHKRCAKHKKLLRTLQNKTGQELRQLNDENTLRHPVSSHSAPDTSSSQAIDISSYEQWKVQSSQYKFLPALNNNSDHLPLRRVHHDLQFYVASFSYLRHAQLHYDYEYLQTQSVLSAELLRYRSSARNVLCLVEEAINATNRLYTASAQPKSLKQQRIRTVQRAPMEKRLQQFKTPLVELHRQAVRAARNQPAAEPQEPHLLDALFLKYHYIQYIRHITHVLVNQRKKQCRSAPATANTNSKSK</sequence>
<name>A0AAD4KC16_9MUSC</name>
<protein>
    <submittedName>
        <fullName evidence="2">Uncharacterized protein</fullName>
    </submittedName>
</protein>
<proteinExistence type="predicted"/>
<feature type="region of interest" description="Disordered" evidence="1">
    <location>
        <begin position="175"/>
        <end position="197"/>
    </location>
</feature>
<feature type="region of interest" description="Disordered" evidence="1">
    <location>
        <begin position="1"/>
        <end position="37"/>
    </location>
</feature>
<dbReference type="InterPro" id="IPR031901">
    <property type="entry name" value="Unpaired"/>
</dbReference>
<evidence type="ECO:0000256" key="1">
    <source>
        <dbReference type="SAM" id="MobiDB-lite"/>
    </source>
</evidence>
<feature type="compositionally biased region" description="Polar residues" evidence="1">
    <location>
        <begin position="186"/>
        <end position="197"/>
    </location>
</feature>
<organism evidence="2 3">
    <name type="scientific">Drosophila rubida</name>
    <dbReference type="NCBI Taxonomy" id="30044"/>
    <lineage>
        <taxon>Eukaryota</taxon>
        <taxon>Metazoa</taxon>
        <taxon>Ecdysozoa</taxon>
        <taxon>Arthropoda</taxon>
        <taxon>Hexapoda</taxon>
        <taxon>Insecta</taxon>
        <taxon>Pterygota</taxon>
        <taxon>Neoptera</taxon>
        <taxon>Endopterygota</taxon>
        <taxon>Diptera</taxon>
        <taxon>Brachycera</taxon>
        <taxon>Muscomorpha</taxon>
        <taxon>Ephydroidea</taxon>
        <taxon>Drosophilidae</taxon>
        <taxon>Drosophila</taxon>
    </lineage>
</organism>
<feature type="non-terminal residue" evidence="2">
    <location>
        <position position="1"/>
    </location>
</feature>
<evidence type="ECO:0000313" key="2">
    <source>
        <dbReference type="EMBL" id="KAH8387772.1"/>
    </source>
</evidence>
<gene>
    <name evidence="2" type="ORF">KR093_009447</name>
</gene>
<dbReference type="AlphaFoldDB" id="A0AAD4KC16"/>
<dbReference type="GO" id="GO:0007259">
    <property type="term" value="P:cell surface receptor signaling pathway via JAK-STAT"/>
    <property type="evidence" value="ECO:0007669"/>
    <property type="project" value="InterPro"/>
</dbReference>
<accession>A0AAD4KC16</accession>
<dbReference type="Proteomes" id="UP001200034">
    <property type="component" value="Unassembled WGS sequence"/>
</dbReference>
<evidence type="ECO:0000313" key="3">
    <source>
        <dbReference type="Proteomes" id="UP001200034"/>
    </source>
</evidence>
<reference evidence="2" key="1">
    <citation type="journal article" date="2021" name="Mol. Ecol. Resour.">
        <title>Phylogenomic analyses of the genus Drosophila reveals genomic signals of climate adaptation.</title>
        <authorList>
            <person name="Li F."/>
            <person name="Rane R.V."/>
            <person name="Luria V."/>
            <person name="Xiong Z."/>
            <person name="Chen J."/>
            <person name="Li Z."/>
            <person name="Catullo R.A."/>
            <person name="Griffin P.C."/>
            <person name="Schiffer M."/>
            <person name="Pearce S."/>
            <person name="Lee S.F."/>
            <person name="McElroy K."/>
            <person name="Stocker A."/>
            <person name="Shirriffs J."/>
            <person name="Cockerell F."/>
            <person name="Coppin C."/>
            <person name="Sgro C.M."/>
            <person name="Karger A."/>
            <person name="Cain J.W."/>
            <person name="Weber J.A."/>
            <person name="Santpere G."/>
            <person name="Kirschner M.W."/>
            <person name="Hoffmann A.A."/>
            <person name="Oakeshott J.G."/>
            <person name="Zhang G."/>
        </authorList>
    </citation>
    <scope>NUCLEOTIDE SEQUENCE</scope>
    <source>
        <strain evidence="2">BGI-SZ-2011g</strain>
    </source>
</reference>
<comment type="caution">
    <text evidence="2">The sequence shown here is derived from an EMBL/GenBank/DDBJ whole genome shotgun (WGS) entry which is preliminary data.</text>
</comment>
<dbReference type="EMBL" id="JAJJHW010000095">
    <property type="protein sequence ID" value="KAH8387772.1"/>
    <property type="molecule type" value="Genomic_DNA"/>
</dbReference>
<dbReference type="Pfam" id="PF15972">
    <property type="entry name" value="Unpaired"/>
    <property type="match status" value="1"/>
</dbReference>